<dbReference type="PANTHER" id="PTHR23523">
    <property type="match status" value="1"/>
</dbReference>
<feature type="transmembrane region" description="Helical" evidence="1">
    <location>
        <begin position="282"/>
        <end position="303"/>
    </location>
</feature>
<reference evidence="2 3" key="1">
    <citation type="submission" date="2022-03" db="EMBL/GenBank/DDBJ databases">
        <title>Pseudonocardia alaer sp. nov., a novel actinomycete isolated from reed forest soil.</title>
        <authorList>
            <person name="Wang L."/>
        </authorList>
    </citation>
    <scope>NUCLEOTIDE SEQUENCE [LARGE SCALE GENOMIC DNA]</scope>
    <source>
        <strain evidence="2 3">Y-16303</strain>
    </source>
</reference>
<dbReference type="InterPro" id="IPR011701">
    <property type="entry name" value="MFS"/>
</dbReference>
<dbReference type="Gene3D" id="1.20.1250.20">
    <property type="entry name" value="MFS general substrate transporter like domains"/>
    <property type="match status" value="2"/>
</dbReference>
<evidence type="ECO:0000256" key="1">
    <source>
        <dbReference type="SAM" id="Phobius"/>
    </source>
</evidence>
<gene>
    <name evidence="2" type="ORF">MMF94_08195</name>
</gene>
<dbReference type="Pfam" id="PF07690">
    <property type="entry name" value="MFS_1"/>
    <property type="match status" value="1"/>
</dbReference>
<feature type="transmembrane region" description="Helical" evidence="1">
    <location>
        <begin position="88"/>
        <end position="110"/>
    </location>
</feature>
<feature type="transmembrane region" description="Helical" evidence="1">
    <location>
        <begin position="229"/>
        <end position="248"/>
    </location>
</feature>
<keyword evidence="1" id="KW-0472">Membrane</keyword>
<feature type="transmembrane region" description="Helical" evidence="1">
    <location>
        <begin position="254"/>
        <end position="275"/>
    </location>
</feature>
<dbReference type="SUPFAM" id="SSF103473">
    <property type="entry name" value="MFS general substrate transporter"/>
    <property type="match status" value="1"/>
</dbReference>
<dbReference type="EMBL" id="JAKXMK010000006">
    <property type="protein sequence ID" value="MCH6165658.1"/>
    <property type="molecule type" value="Genomic_DNA"/>
</dbReference>
<keyword evidence="1" id="KW-1133">Transmembrane helix</keyword>
<evidence type="ECO:0000313" key="2">
    <source>
        <dbReference type="EMBL" id="MCH6165658.1"/>
    </source>
</evidence>
<feature type="transmembrane region" description="Helical" evidence="1">
    <location>
        <begin position="56"/>
        <end position="76"/>
    </location>
</feature>
<dbReference type="InterPro" id="IPR036259">
    <property type="entry name" value="MFS_trans_sf"/>
</dbReference>
<protein>
    <submittedName>
        <fullName evidence="2">MFS transporter</fullName>
    </submittedName>
</protein>
<comment type="caution">
    <text evidence="2">The sequence shown here is derived from an EMBL/GenBank/DDBJ whole genome shotgun (WGS) entry which is preliminary data.</text>
</comment>
<dbReference type="Proteomes" id="UP001299970">
    <property type="component" value="Unassembled WGS sequence"/>
</dbReference>
<keyword evidence="3" id="KW-1185">Reference proteome</keyword>
<dbReference type="PANTHER" id="PTHR23523:SF2">
    <property type="entry name" value="2-NITROIMIDAZOLE TRANSPORTER"/>
    <property type="match status" value="1"/>
</dbReference>
<feature type="transmembrane region" description="Helical" evidence="1">
    <location>
        <begin position="369"/>
        <end position="390"/>
    </location>
</feature>
<feature type="transmembrane region" description="Helical" evidence="1">
    <location>
        <begin position="172"/>
        <end position="193"/>
    </location>
</feature>
<feature type="transmembrane region" description="Helical" evidence="1">
    <location>
        <begin position="20"/>
        <end position="44"/>
    </location>
</feature>
<feature type="transmembrane region" description="Helical" evidence="1">
    <location>
        <begin position="145"/>
        <end position="166"/>
    </location>
</feature>
<sequence length="405" mass="41401">MNAAVTTESRPRLSARMTSLWIGVAIVLVAANLRPAVVGVAPVLSEIAAAEELSSTAAGVLSALPVFCFGLFAPAAPWLARRFGIERTILGALVLLCAGFAVRSVGLVALLFVGNVMAGAAIATGNVLLPALIKRDFSHRTGVMTGLYTMAVSAGGALAAGITVPVAQAAGLSWRGALAVWGLFALVALVIWLPQTRRVHRIGSTGGVGGLWRDRLAWQVTGFMGLQSLGYYAVSAWIPAVFVGRGFGAEAAGWLLSLASFVGIIGSMAAPMLAARFRRQRAVALVITGVSALGLIGVILLPGGEIPSMALLGLGQGAALGLALTLVGLRSPDAPHTSQLSGMAQSIGYMLAAVGPFIVGVVHDATGSWTLPLLLLLVLFVPQGVVGVLAGRDLLVGRKPASQQA</sequence>
<keyword evidence="1" id="KW-0812">Transmembrane</keyword>
<name>A0ABS9TB81_9PSEU</name>
<evidence type="ECO:0000313" key="3">
    <source>
        <dbReference type="Proteomes" id="UP001299970"/>
    </source>
</evidence>
<accession>A0ABS9TB81</accession>
<dbReference type="InterPro" id="IPR052524">
    <property type="entry name" value="MFS_Cyanate_Porter"/>
</dbReference>
<feature type="transmembrane region" description="Helical" evidence="1">
    <location>
        <begin position="341"/>
        <end position="363"/>
    </location>
</feature>
<feature type="transmembrane region" description="Helical" evidence="1">
    <location>
        <begin position="309"/>
        <end position="329"/>
    </location>
</feature>
<proteinExistence type="predicted"/>
<dbReference type="CDD" id="cd17339">
    <property type="entry name" value="MFS_NIMT_CynX_like"/>
    <property type="match status" value="1"/>
</dbReference>
<feature type="transmembrane region" description="Helical" evidence="1">
    <location>
        <begin position="116"/>
        <end position="133"/>
    </location>
</feature>
<dbReference type="RefSeq" id="WP_241035683.1">
    <property type="nucleotide sequence ID" value="NZ_BAAAJF010000024.1"/>
</dbReference>
<organism evidence="2 3">
    <name type="scientific">Pseudonocardia alaniniphila</name>
    <dbReference type="NCBI Taxonomy" id="75291"/>
    <lineage>
        <taxon>Bacteria</taxon>
        <taxon>Bacillati</taxon>
        <taxon>Actinomycetota</taxon>
        <taxon>Actinomycetes</taxon>
        <taxon>Pseudonocardiales</taxon>
        <taxon>Pseudonocardiaceae</taxon>
        <taxon>Pseudonocardia</taxon>
    </lineage>
</organism>